<dbReference type="EMBL" id="AZEU01000184">
    <property type="protein sequence ID" value="KRL43738.1"/>
    <property type="molecule type" value="Genomic_DNA"/>
</dbReference>
<name>A0A0R1QNE3_9LACO</name>
<comment type="caution">
    <text evidence="18">The sequence shown here is derived from an EMBL/GenBank/DDBJ whole genome shotgun (WGS) entry which is preliminary data.</text>
</comment>
<feature type="binding site" evidence="15">
    <location>
        <position position="100"/>
    </location>
    <ligand>
        <name>phosphate</name>
        <dbReference type="ChEBI" id="CHEBI:43474"/>
    </ligand>
</feature>
<dbReference type="GO" id="GO:0004073">
    <property type="term" value="F:aspartate-semialdehyde dehydrogenase activity"/>
    <property type="evidence" value="ECO:0007669"/>
    <property type="project" value="UniProtKB-UniRule"/>
</dbReference>
<feature type="binding site" evidence="15">
    <location>
        <position position="248"/>
    </location>
    <ligand>
        <name>substrate</name>
    </ligand>
</feature>
<feature type="active site" description="Acyl-thioester intermediate" evidence="15 16">
    <location>
        <position position="129"/>
    </location>
</feature>
<dbReference type="GO" id="GO:0051287">
    <property type="term" value="F:NAD binding"/>
    <property type="evidence" value="ECO:0007669"/>
    <property type="project" value="InterPro"/>
</dbReference>
<evidence type="ECO:0000256" key="9">
    <source>
        <dbReference type="ARBA" id="ARBA00022857"/>
    </source>
</evidence>
<protein>
    <recommendedName>
        <fullName evidence="6 15">Aspartate-semialdehyde dehydrogenase</fullName>
        <shortName evidence="15">ASA dehydrogenase</shortName>
        <shortName evidence="15">ASADH</shortName>
        <ecNumber evidence="6 15">1.2.1.11</ecNumber>
    </recommendedName>
    <alternativeName>
        <fullName evidence="15">Aspartate-beta-semialdehyde dehydrogenase</fullName>
    </alternativeName>
</protein>
<dbReference type="PATRIC" id="fig|1423769.4.peg.1692"/>
<dbReference type="UniPathway" id="UPA00051">
    <property type="reaction ID" value="UER00464"/>
</dbReference>
<dbReference type="NCBIfam" id="NF011456">
    <property type="entry name" value="PRK14874.1"/>
    <property type="match status" value="1"/>
</dbReference>
<dbReference type="SMART" id="SM00859">
    <property type="entry name" value="Semialdhyde_dh"/>
    <property type="match status" value="1"/>
</dbReference>
<dbReference type="UniPathway" id="UPA00050">
    <property type="reaction ID" value="UER00463"/>
</dbReference>
<dbReference type="Gene3D" id="3.30.360.10">
    <property type="entry name" value="Dihydrodipicolinate Reductase, domain 2"/>
    <property type="match status" value="1"/>
</dbReference>
<evidence type="ECO:0000256" key="10">
    <source>
        <dbReference type="ARBA" id="ARBA00022915"/>
    </source>
</evidence>
<keyword evidence="8 15" id="KW-0791">Threonine biosynthesis</keyword>
<gene>
    <name evidence="15" type="primary">asd</name>
    <name evidence="18" type="ORF">FD01_GL001581</name>
</gene>
<comment type="function">
    <text evidence="15">Catalyzes the NADPH-dependent formation of L-aspartate-semialdehyde (L-ASA) by the reductive dephosphorylation of L-aspartyl-4-phosphate.</text>
</comment>
<evidence type="ECO:0000256" key="1">
    <source>
        <dbReference type="ARBA" id="ARBA00005021"/>
    </source>
</evidence>
<dbReference type="AlphaFoldDB" id="A0A0R1QNE3"/>
<evidence type="ECO:0000313" key="19">
    <source>
        <dbReference type="Proteomes" id="UP000051790"/>
    </source>
</evidence>
<feature type="domain" description="Semialdehyde dehydrogenase NAD-binding" evidence="17">
    <location>
        <begin position="5"/>
        <end position="120"/>
    </location>
</feature>
<proteinExistence type="inferred from homology"/>
<comment type="pathway">
    <text evidence="2 15">Amino-acid biosynthesis; L-lysine biosynthesis via DAP pathway; (S)-tetrahydrodipicolinate from L-aspartate: step 2/4.</text>
</comment>
<dbReference type="OrthoDB" id="9805684at2"/>
<dbReference type="SUPFAM" id="SSF51735">
    <property type="entry name" value="NAD(P)-binding Rossmann-fold domains"/>
    <property type="match status" value="1"/>
</dbReference>
<evidence type="ECO:0000256" key="12">
    <source>
        <dbReference type="ARBA" id="ARBA00023154"/>
    </source>
</evidence>
<comment type="pathway">
    <text evidence="3 15">Amino-acid biosynthesis; L-threonine biosynthesis; L-threonine from L-aspartate: step 2/5.</text>
</comment>
<organism evidence="18 19">
    <name type="scientific">Lacticaseibacillus manihotivorans DSM 13343 = JCM 12514</name>
    <dbReference type="NCBI Taxonomy" id="1423769"/>
    <lineage>
        <taxon>Bacteria</taxon>
        <taxon>Bacillati</taxon>
        <taxon>Bacillota</taxon>
        <taxon>Bacilli</taxon>
        <taxon>Lactobacillales</taxon>
        <taxon>Lactobacillaceae</taxon>
        <taxon>Lacticaseibacillus</taxon>
    </lineage>
</organism>
<evidence type="ECO:0000256" key="14">
    <source>
        <dbReference type="ARBA" id="ARBA00047891"/>
    </source>
</evidence>
<dbReference type="Pfam" id="PF01118">
    <property type="entry name" value="Semialdhyde_dh"/>
    <property type="match status" value="1"/>
</dbReference>
<dbReference type="InterPro" id="IPR012080">
    <property type="entry name" value="Asp_semialdehyde_DH"/>
</dbReference>
<dbReference type="NCBIfam" id="TIGR01296">
    <property type="entry name" value="asd_B"/>
    <property type="match status" value="1"/>
</dbReference>
<dbReference type="Proteomes" id="UP000051790">
    <property type="component" value="Unassembled WGS sequence"/>
</dbReference>
<dbReference type="InterPro" id="IPR012280">
    <property type="entry name" value="Semialdhyde_DH_dimer_dom"/>
</dbReference>
<reference evidence="18 19" key="1">
    <citation type="journal article" date="2015" name="Genome Announc.">
        <title>Expanding the biotechnology potential of lactobacilli through comparative genomics of 213 strains and associated genera.</title>
        <authorList>
            <person name="Sun Z."/>
            <person name="Harris H.M."/>
            <person name="McCann A."/>
            <person name="Guo C."/>
            <person name="Argimon S."/>
            <person name="Zhang W."/>
            <person name="Yang X."/>
            <person name="Jeffery I.B."/>
            <person name="Cooney J.C."/>
            <person name="Kagawa T.F."/>
            <person name="Liu W."/>
            <person name="Song Y."/>
            <person name="Salvetti E."/>
            <person name="Wrobel A."/>
            <person name="Rasinkangas P."/>
            <person name="Parkhill J."/>
            <person name="Rea M.C."/>
            <person name="O'Sullivan O."/>
            <person name="Ritari J."/>
            <person name="Douillard F.P."/>
            <person name="Paul Ross R."/>
            <person name="Yang R."/>
            <person name="Briner A.E."/>
            <person name="Felis G.E."/>
            <person name="de Vos W.M."/>
            <person name="Barrangou R."/>
            <person name="Klaenhammer T.R."/>
            <person name="Caufield P.W."/>
            <person name="Cui Y."/>
            <person name="Zhang H."/>
            <person name="O'Toole P.W."/>
        </authorList>
    </citation>
    <scope>NUCLEOTIDE SEQUENCE [LARGE SCALE GENOMIC DNA]</scope>
    <source>
        <strain evidence="18 19">DSM 13343</strain>
    </source>
</reference>
<comment type="catalytic activity">
    <reaction evidence="14 15">
        <text>L-aspartate 4-semialdehyde + phosphate + NADP(+) = 4-phospho-L-aspartate + NADPH + H(+)</text>
        <dbReference type="Rhea" id="RHEA:24284"/>
        <dbReference type="ChEBI" id="CHEBI:15378"/>
        <dbReference type="ChEBI" id="CHEBI:43474"/>
        <dbReference type="ChEBI" id="CHEBI:57535"/>
        <dbReference type="ChEBI" id="CHEBI:57783"/>
        <dbReference type="ChEBI" id="CHEBI:58349"/>
        <dbReference type="ChEBI" id="CHEBI:537519"/>
        <dbReference type="EC" id="1.2.1.11"/>
    </reaction>
</comment>
<feature type="binding site" evidence="15">
    <location>
        <position position="156"/>
    </location>
    <ligand>
        <name>substrate</name>
    </ligand>
</feature>
<accession>A0A0R1QNE3</accession>
<dbReference type="HAMAP" id="MF_02121">
    <property type="entry name" value="ASADH"/>
    <property type="match status" value="1"/>
</dbReference>
<feature type="binding site" evidence="15">
    <location>
        <begin position="40"/>
        <end position="41"/>
    </location>
    <ligand>
        <name>NADP(+)</name>
        <dbReference type="ChEBI" id="CHEBI:58349"/>
    </ligand>
</feature>
<evidence type="ECO:0000259" key="17">
    <source>
        <dbReference type="SMART" id="SM00859"/>
    </source>
</evidence>
<comment type="caution">
    <text evidence="15">Lacks conserved residue(s) required for the propagation of feature annotation.</text>
</comment>
<dbReference type="GO" id="GO:0046983">
    <property type="term" value="F:protein dimerization activity"/>
    <property type="evidence" value="ECO:0007669"/>
    <property type="project" value="InterPro"/>
</dbReference>
<dbReference type="CDD" id="cd18131">
    <property type="entry name" value="ASADH_C_bac_euk_like"/>
    <property type="match status" value="1"/>
</dbReference>
<dbReference type="PANTHER" id="PTHR46278">
    <property type="entry name" value="DEHYDROGENASE, PUTATIVE-RELATED"/>
    <property type="match status" value="1"/>
</dbReference>
<comment type="subunit">
    <text evidence="5 15">Homodimer.</text>
</comment>
<dbReference type="GO" id="GO:0071266">
    <property type="term" value="P:'de novo' L-methionine biosynthetic process"/>
    <property type="evidence" value="ECO:0007669"/>
    <property type="project" value="UniProtKB-UniRule"/>
</dbReference>
<dbReference type="GO" id="GO:0019877">
    <property type="term" value="P:diaminopimelate biosynthetic process"/>
    <property type="evidence" value="ECO:0007669"/>
    <property type="project" value="UniProtKB-UniRule"/>
</dbReference>
<evidence type="ECO:0000256" key="4">
    <source>
        <dbReference type="ARBA" id="ARBA00010584"/>
    </source>
</evidence>
<evidence type="ECO:0000256" key="7">
    <source>
        <dbReference type="ARBA" id="ARBA00022605"/>
    </source>
</evidence>
<feature type="active site" description="Proton acceptor" evidence="15 16">
    <location>
        <position position="255"/>
    </location>
</feature>
<dbReference type="GO" id="GO:0009088">
    <property type="term" value="P:threonine biosynthetic process"/>
    <property type="evidence" value="ECO:0007669"/>
    <property type="project" value="UniProtKB-UniRule"/>
</dbReference>
<evidence type="ECO:0000256" key="3">
    <source>
        <dbReference type="ARBA" id="ARBA00005097"/>
    </source>
</evidence>
<evidence type="ECO:0000313" key="18">
    <source>
        <dbReference type="EMBL" id="KRL43738.1"/>
    </source>
</evidence>
<dbReference type="GO" id="GO:0009097">
    <property type="term" value="P:isoleucine biosynthetic process"/>
    <property type="evidence" value="ECO:0007669"/>
    <property type="project" value="UniProtKB-UniRule"/>
</dbReference>
<dbReference type="EC" id="1.2.1.11" evidence="6 15"/>
<dbReference type="CDD" id="cd02316">
    <property type="entry name" value="VcASADH2_like_N"/>
    <property type="match status" value="1"/>
</dbReference>
<keyword evidence="9 15" id="KW-0521">NADP</keyword>
<dbReference type="SUPFAM" id="SSF55347">
    <property type="entry name" value="Glyceraldehyde-3-phosphate dehydrogenase-like, C-terminal domain"/>
    <property type="match status" value="1"/>
</dbReference>
<dbReference type="Gene3D" id="3.40.50.720">
    <property type="entry name" value="NAD(P)-binding Rossmann-like Domain"/>
    <property type="match status" value="1"/>
</dbReference>
<dbReference type="PANTHER" id="PTHR46278:SF2">
    <property type="entry name" value="ASPARTATE-SEMIALDEHYDE DEHYDROGENASE"/>
    <property type="match status" value="1"/>
</dbReference>
<keyword evidence="12 15" id="KW-0457">Lysine biosynthesis</keyword>
<keyword evidence="19" id="KW-1185">Reference proteome</keyword>
<evidence type="ECO:0000256" key="2">
    <source>
        <dbReference type="ARBA" id="ARBA00005076"/>
    </source>
</evidence>
<comment type="similarity">
    <text evidence="4 15">Belongs to the aspartate-semialdehyde dehydrogenase family.</text>
</comment>
<feature type="binding site" evidence="15">
    <location>
        <position position="329"/>
    </location>
    <ligand>
        <name>NADP(+)</name>
        <dbReference type="ChEBI" id="CHEBI:58349"/>
    </ligand>
</feature>
<dbReference type="InterPro" id="IPR000534">
    <property type="entry name" value="Semialdehyde_DH_NAD-bd"/>
</dbReference>
<dbReference type="InterPro" id="IPR005986">
    <property type="entry name" value="Asp_semialdehyde_DH_beta"/>
</dbReference>
<evidence type="ECO:0000256" key="5">
    <source>
        <dbReference type="ARBA" id="ARBA00011738"/>
    </source>
</evidence>
<dbReference type="PIRSF" id="PIRSF000148">
    <property type="entry name" value="ASA_dh"/>
    <property type="match status" value="1"/>
</dbReference>
<keyword evidence="11 15" id="KW-0560">Oxidoreductase</keyword>
<comment type="pathway">
    <text evidence="1 15">Amino-acid biosynthesis; L-methionine biosynthesis via de novo pathway; L-homoserine from L-aspartate: step 2/3.</text>
</comment>
<keyword evidence="7 15" id="KW-0028">Amino-acid biosynthesis</keyword>
<dbReference type="RefSeq" id="WP_056964217.1">
    <property type="nucleotide sequence ID" value="NZ_AZEU01000184.1"/>
</dbReference>
<feature type="binding site" evidence="15">
    <location>
        <begin position="12"/>
        <end position="15"/>
    </location>
    <ligand>
        <name>NADP(+)</name>
        <dbReference type="ChEBI" id="CHEBI:58349"/>
    </ligand>
</feature>
<dbReference type="GO" id="GO:0009089">
    <property type="term" value="P:lysine biosynthetic process via diaminopimelate"/>
    <property type="evidence" value="ECO:0007669"/>
    <property type="project" value="UniProtKB-UniRule"/>
</dbReference>
<evidence type="ECO:0000256" key="6">
    <source>
        <dbReference type="ARBA" id="ARBA00013120"/>
    </source>
</evidence>
<evidence type="ECO:0000256" key="15">
    <source>
        <dbReference type="HAMAP-Rule" id="MF_02121"/>
    </source>
</evidence>
<dbReference type="InterPro" id="IPR036291">
    <property type="entry name" value="NAD(P)-bd_dom_sf"/>
</dbReference>
<evidence type="ECO:0000256" key="16">
    <source>
        <dbReference type="PIRSR" id="PIRSR000148-1"/>
    </source>
</evidence>
<evidence type="ECO:0000256" key="13">
    <source>
        <dbReference type="ARBA" id="ARBA00023167"/>
    </source>
</evidence>
<evidence type="ECO:0000256" key="11">
    <source>
        <dbReference type="ARBA" id="ARBA00023002"/>
    </source>
</evidence>
<dbReference type="UniPathway" id="UPA00034">
    <property type="reaction ID" value="UER00016"/>
</dbReference>
<keyword evidence="13 15" id="KW-0486">Methionine biosynthesis</keyword>
<dbReference type="Pfam" id="PF02774">
    <property type="entry name" value="Semialdhyde_dhC"/>
    <property type="match status" value="1"/>
</dbReference>
<dbReference type="GO" id="GO:0050661">
    <property type="term" value="F:NADP binding"/>
    <property type="evidence" value="ECO:0007669"/>
    <property type="project" value="UniProtKB-UniRule"/>
</dbReference>
<keyword evidence="10 15" id="KW-0220">Diaminopimelate biosynthesis</keyword>
<evidence type="ECO:0000256" key="8">
    <source>
        <dbReference type="ARBA" id="ARBA00022697"/>
    </source>
</evidence>
<sequence length="354" mass="38359">MSGYHVAVVGATGAVGTRMLKMVEQSPLPIASVKALASKRSAGKKLPYADTELTVEELTDDSFEGIDIALFSAGGSVSKRFAPSAVKAGAIVVDNTSAFRMDPEIPLVVPEVNPEALRSHHGIIANPNCSTIQMVVALEPIRKAFGLKRIMVSTYQAVGGAGQRALNELAAESKAYLDGDVTKVTPEILPVSGDKKHYQMAFNLLPQIDVFEDDAYTHEEWKMIHETKKIMKGDMDDPELKVTATCVRVPVPVSHGEEVYFEVEDQNATADDIRAALTGAPGVIVQDDPAHQIYPQPAIAEGTRDVYVGRIREDAENPGFFHMWNVSDNLLKGAAWNSMQIAETMDAMGLIQPK</sequence>